<dbReference type="Gene3D" id="3.10.450.50">
    <property type="match status" value="1"/>
</dbReference>
<name>A0A9P7R9N3_9PEZI</name>
<evidence type="ECO:0000313" key="2">
    <source>
        <dbReference type="Proteomes" id="UP000699042"/>
    </source>
</evidence>
<dbReference type="EMBL" id="JAESDN010000004">
    <property type="protein sequence ID" value="KAG7051863.1"/>
    <property type="molecule type" value="Genomic_DNA"/>
</dbReference>
<dbReference type="PANTHER" id="PTHR38436:SF3">
    <property type="entry name" value="CARBOXYMETHYLENEBUTENOLIDASE-RELATED"/>
    <property type="match status" value="1"/>
</dbReference>
<dbReference type="InterPro" id="IPR032710">
    <property type="entry name" value="NTF2-like_dom_sf"/>
</dbReference>
<protein>
    <submittedName>
        <fullName evidence="1">Carboxymethylenebutenolidase</fullName>
    </submittedName>
</protein>
<proteinExistence type="predicted"/>
<dbReference type="OrthoDB" id="5440at2759"/>
<keyword evidence="2" id="KW-1185">Reference proteome</keyword>
<evidence type="ECO:0000313" key="1">
    <source>
        <dbReference type="EMBL" id="KAG7051863.1"/>
    </source>
</evidence>
<dbReference type="PANTHER" id="PTHR38436">
    <property type="entry name" value="POLYKETIDE CYCLASE SNOAL-LIKE DOMAIN"/>
    <property type="match status" value="1"/>
</dbReference>
<dbReference type="Proteomes" id="UP000699042">
    <property type="component" value="Unassembled WGS sequence"/>
</dbReference>
<dbReference type="GO" id="GO:0030638">
    <property type="term" value="P:polyketide metabolic process"/>
    <property type="evidence" value="ECO:0007669"/>
    <property type="project" value="InterPro"/>
</dbReference>
<dbReference type="AlphaFoldDB" id="A0A9P7R9N3"/>
<comment type="caution">
    <text evidence="1">The sequence shown here is derived from an EMBL/GenBank/DDBJ whole genome shotgun (WGS) entry which is preliminary data.</text>
</comment>
<dbReference type="SUPFAM" id="SSF54427">
    <property type="entry name" value="NTF2-like"/>
    <property type="match status" value="1"/>
</dbReference>
<dbReference type="InterPro" id="IPR009959">
    <property type="entry name" value="Cyclase_SnoaL-like"/>
</dbReference>
<organism evidence="1 2">
    <name type="scientific">Colletotrichum scovillei</name>
    <dbReference type="NCBI Taxonomy" id="1209932"/>
    <lineage>
        <taxon>Eukaryota</taxon>
        <taxon>Fungi</taxon>
        <taxon>Dikarya</taxon>
        <taxon>Ascomycota</taxon>
        <taxon>Pezizomycotina</taxon>
        <taxon>Sordariomycetes</taxon>
        <taxon>Hypocreomycetidae</taxon>
        <taxon>Glomerellales</taxon>
        <taxon>Glomerellaceae</taxon>
        <taxon>Colletotrichum</taxon>
        <taxon>Colletotrichum acutatum species complex</taxon>
    </lineage>
</organism>
<sequence>MSAVTIQPPLSRRGHGPGLIIVVEEGINLSKHDKILDPPPSQKWAEEGYAVAQIVVAPGAADVAGQVTSAIKSLRELDSCDDKDRLGVISLISIPSSGLVDALESHSEIKAAVFYNFGQALTIPTLSHLPKTVTDSPKPTLTAKIHSYPGASDFFVVPSHPNFNANAAGLAHTRTLTFLKPLLGGPYFDLEAVWEEHTLFEFGERNVEKTMATMVEQPYVNHIPTLTGGVGRQYLTSFYRDHFIFNNPDDTELELVSRTVGIDRVIDEFVFKCTHNRVIDWLLPGVPPTGKHLSIPFTSVVNVRGDHLHHEHIAWDQATALRQLGLLPEFLPFPYQINGSGPASGKKFEFKLPVAGVESAHKLVDESAVESNAMFEYGTREVDA</sequence>
<gene>
    <name evidence="1" type="ORF">JMJ77_002477</name>
</gene>
<reference evidence="1" key="1">
    <citation type="submission" date="2021-05" db="EMBL/GenBank/DDBJ databases">
        <title>Comparative genomics of three Colletotrichum scovillei strains and genetic complementation revealed genes involved fungal growth and virulence on chili pepper.</title>
        <authorList>
            <person name="Hsieh D.-K."/>
            <person name="Chuang S.-C."/>
            <person name="Chen C.-Y."/>
            <person name="Chao Y.-T."/>
            <person name="Lu M.-Y.J."/>
            <person name="Lee M.-H."/>
            <person name="Shih M.-C."/>
        </authorList>
    </citation>
    <scope>NUCLEOTIDE SEQUENCE</scope>
    <source>
        <strain evidence="1">Coll-153</strain>
    </source>
</reference>
<accession>A0A9P7R9N3</accession>